<accession>A0A0U1NS24</accession>
<protein>
    <submittedName>
        <fullName evidence="2">YoaS</fullName>
    </submittedName>
</protein>
<keyword evidence="3" id="KW-1185">Reference proteome</keyword>
<dbReference type="EMBL" id="CVRB01000001">
    <property type="protein sequence ID" value="CRK80859.1"/>
    <property type="molecule type" value="Genomic_DNA"/>
</dbReference>
<keyword evidence="1" id="KW-0472">Membrane</keyword>
<feature type="transmembrane region" description="Helical" evidence="1">
    <location>
        <begin position="12"/>
        <end position="35"/>
    </location>
</feature>
<keyword evidence="1" id="KW-0812">Transmembrane</keyword>
<dbReference type="STRING" id="1499688.BN000_00748"/>
<evidence type="ECO:0000313" key="3">
    <source>
        <dbReference type="Proteomes" id="UP000199087"/>
    </source>
</evidence>
<feature type="transmembrane region" description="Helical" evidence="1">
    <location>
        <begin position="87"/>
        <end position="110"/>
    </location>
</feature>
<evidence type="ECO:0000256" key="1">
    <source>
        <dbReference type="SAM" id="Phobius"/>
    </source>
</evidence>
<keyword evidence="1" id="KW-1133">Transmembrane helix</keyword>
<dbReference type="Pfam" id="PF11188">
    <property type="entry name" value="DUF2975"/>
    <property type="match status" value="1"/>
</dbReference>
<reference evidence="3" key="1">
    <citation type="submission" date="2015-05" db="EMBL/GenBank/DDBJ databases">
        <authorList>
            <person name="Urmite Genomes"/>
        </authorList>
    </citation>
    <scope>NUCLEOTIDE SEQUENCE [LARGE SCALE GENOMIC DNA]</scope>
    <source>
        <strain evidence="3">LF1</strain>
    </source>
</reference>
<sequence>MKESIVIKMVSGLITLFIVMMLIAFFTIPFLVNWYNELTGEVGAQLVWVNLFLYVTAIPFAVLLVMAKKLCLNILKNTPFSGSTVQALNIISICAFVDFFLYTIGTMTIFQNLLSFTLMIAAFMVGIVSLVLSILAKRAQEIKDENDLTV</sequence>
<dbReference type="RefSeq" id="WP_090630983.1">
    <property type="nucleotide sequence ID" value="NZ_CVRB01000001.1"/>
</dbReference>
<feature type="transmembrane region" description="Helical" evidence="1">
    <location>
        <begin position="116"/>
        <end position="136"/>
    </location>
</feature>
<gene>
    <name evidence="2" type="ORF">BN000_00748</name>
</gene>
<name>A0A0U1NS24_9BACI</name>
<evidence type="ECO:0000313" key="2">
    <source>
        <dbReference type="EMBL" id="CRK80859.1"/>
    </source>
</evidence>
<proteinExistence type="predicted"/>
<dbReference type="OrthoDB" id="1100174at2"/>
<dbReference type="InterPro" id="IPR021354">
    <property type="entry name" value="DUF2975"/>
</dbReference>
<dbReference type="Proteomes" id="UP000199087">
    <property type="component" value="Unassembled WGS sequence"/>
</dbReference>
<feature type="transmembrane region" description="Helical" evidence="1">
    <location>
        <begin position="47"/>
        <end position="66"/>
    </location>
</feature>
<dbReference type="AlphaFoldDB" id="A0A0U1NS24"/>
<organism evidence="2 3">
    <name type="scientific">Neobacillus massiliamazoniensis</name>
    <dbReference type="NCBI Taxonomy" id="1499688"/>
    <lineage>
        <taxon>Bacteria</taxon>
        <taxon>Bacillati</taxon>
        <taxon>Bacillota</taxon>
        <taxon>Bacilli</taxon>
        <taxon>Bacillales</taxon>
        <taxon>Bacillaceae</taxon>
        <taxon>Neobacillus</taxon>
    </lineage>
</organism>